<feature type="transmembrane region" description="Helical" evidence="1">
    <location>
        <begin position="86"/>
        <end position="116"/>
    </location>
</feature>
<protein>
    <submittedName>
        <fullName evidence="2">Uncharacterized protein</fullName>
    </submittedName>
</protein>
<organism evidence="2 3">
    <name type="scientific">Cellulomonas algicola</name>
    <dbReference type="NCBI Taxonomy" id="2071633"/>
    <lineage>
        <taxon>Bacteria</taxon>
        <taxon>Bacillati</taxon>
        <taxon>Actinomycetota</taxon>
        <taxon>Actinomycetes</taxon>
        <taxon>Micrococcales</taxon>
        <taxon>Cellulomonadaceae</taxon>
        <taxon>Cellulomonas</taxon>
    </lineage>
</organism>
<evidence type="ECO:0000256" key="1">
    <source>
        <dbReference type="SAM" id="Phobius"/>
    </source>
</evidence>
<dbReference type="EMBL" id="BHYL01000083">
    <property type="protein sequence ID" value="GCD19603.1"/>
    <property type="molecule type" value="Genomic_DNA"/>
</dbReference>
<keyword evidence="3" id="KW-1185">Reference proteome</keyword>
<accession>A0A401UY41</accession>
<dbReference type="Pfam" id="PF22564">
    <property type="entry name" value="HAAS"/>
    <property type="match status" value="1"/>
</dbReference>
<name>A0A401UY41_9CELL</name>
<reference evidence="2 3" key="1">
    <citation type="submission" date="2018-11" db="EMBL/GenBank/DDBJ databases">
        <title>Draft genome sequence of Cellulomonas takizawaensis strain TKZ-21.</title>
        <authorList>
            <person name="Yamamura H."/>
            <person name="Hayashi T."/>
            <person name="Hamada M."/>
            <person name="Serisawa Y."/>
            <person name="Matsuyama K."/>
            <person name="Nakagawa Y."/>
            <person name="Otoguro M."/>
            <person name="Yanagida F."/>
            <person name="Hayakawa M."/>
        </authorList>
    </citation>
    <scope>NUCLEOTIDE SEQUENCE [LARGE SCALE GENOMIC DNA]</scope>
    <source>
        <strain evidence="2 3">TKZ-21</strain>
    </source>
</reference>
<gene>
    <name evidence="2" type="ORF">CTKZ_11650</name>
</gene>
<dbReference type="OrthoDB" id="4939178at2"/>
<keyword evidence="1" id="KW-1133">Transmembrane helix</keyword>
<sequence>MTTTRLPDLLEAYLADLDRALVGTDARERAETIQAMREHASEVIARDGASDATVERVITELGSVEQIAASATPAGPASASVAWGDVWLLVCAVASLALFVFPVVAVGALIWAIVRLRGSAGSRALQRAALVVSVVSVVLATGLVISHWVN</sequence>
<evidence type="ECO:0000313" key="2">
    <source>
        <dbReference type="EMBL" id="GCD19603.1"/>
    </source>
</evidence>
<dbReference type="AlphaFoldDB" id="A0A401UY41"/>
<keyword evidence="1" id="KW-0812">Transmembrane</keyword>
<dbReference type="RefSeq" id="WP_124342136.1">
    <property type="nucleotide sequence ID" value="NZ_BHYL01000083.1"/>
</dbReference>
<comment type="caution">
    <text evidence="2">The sequence shown here is derived from an EMBL/GenBank/DDBJ whole genome shotgun (WGS) entry which is preliminary data.</text>
</comment>
<proteinExistence type="predicted"/>
<keyword evidence="1" id="KW-0472">Membrane</keyword>
<dbReference type="Proteomes" id="UP000288246">
    <property type="component" value="Unassembled WGS sequence"/>
</dbReference>
<evidence type="ECO:0000313" key="3">
    <source>
        <dbReference type="Proteomes" id="UP000288246"/>
    </source>
</evidence>
<feature type="transmembrane region" description="Helical" evidence="1">
    <location>
        <begin position="128"/>
        <end position="149"/>
    </location>
</feature>